<proteinExistence type="inferred from homology"/>
<organism evidence="4 5">
    <name type="scientific">Candidatus Phaeomarinibacter ectocarpi</name>
    <dbReference type="NCBI Taxonomy" id="1458461"/>
    <lineage>
        <taxon>Bacteria</taxon>
        <taxon>Pseudomonadati</taxon>
        <taxon>Pseudomonadota</taxon>
        <taxon>Alphaproteobacteria</taxon>
        <taxon>Hyphomicrobiales</taxon>
        <taxon>Parvibaculaceae</taxon>
        <taxon>Candidatus Phaeomarinibacter</taxon>
    </lineage>
</organism>
<dbReference type="Proteomes" id="UP000032160">
    <property type="component" value="Chromosome I"/>
</dbReference>
<dbReference type="PRINTS" id="PR01270">
    <property type="entry name" value="HDASUPER"/>
</dbReference>
<accession>X5MGE4</accession>
<evidence type="ECO:0000313" key="5">
    <source>
        <dbReference type="Proteomes" id="UP000032160"/>
    </source>
</evidence>
<evidence type="ECO:0000313" key="4">
    <source>
        <dbReference type="EMBL" id="CDO60529.1"/>
    </source>
</evidence>
<dbReference type="AlphaFoldDB" id="X5MGE4"/>
<evidence type="ECO:0000259" key="3">
    <source>
        <dbReference type="Pfam" id="PF00850"/>
    </source>
</evidence>
<dbReference type="GO" id="GO:0047611">
    <property type="term" value="F:acetylspermidine deacetylase activity"/>
    <property type="evidence" value="ECO:0007669"/>
    <property type="project" value="UniProtKB-EC"/>
</dbReference>
<dbReference type="InterPro" id="IPR037138">
    <property type="entry name" value="His_deacetylse_dom_sf"/>
</dbReference>
<dbReference type="SUPFAM" id="SSF52768">
    <property type="entry name" value="Arginase/deacetylase"/>
    <property type="match status" value="1"/>
</dbReference>
<sequence>MTTALITHSDCALHQPPTRHPESPARLQAVLDGLTGVAFEALQRHQAIAATSDHLLLVHPQSHIDAMKGSVPADGYHFVDEDTVMSARSFDAALLSAGAAIQAVDMVVGETVDNAFCATRPPGHHAEPDRAMGFCFFSNAAIASRYAQEQHGLSRVAVVDFDVHHGNGTEAAFLSNGALMYASTHQHPLYPGTGSANTTGIDNNIVNAPLPAHAAGPDFRDAYESRIFPALEAFDPDLLIISAGFDGHRRDPLAQMDLEDEDYGWVTTELCNIASKCCGGRVVSLLEGGYDLEALASASRAHVKALLAA</sequence>
<keyword evidence="4" id="KW-0378">Hydrolase</keyword>
<evidence type="ECO:0000256" key="2">
    <source>
        <dbReference type="SAM" id="MobiDB-lite"/>
    </source>
</evidence>
<dbReference type="Pfam" id="PF00850">
    <property type="entry name" value="Hist_deacetyl"/>
    <property type="match status" value="1"/>
</dbReference>
<gene>
    <name evidence="4" type="ORF">BN1012_Phect2316</name>
</gene>
<dbReference type="EMBL" id="HG966617">
    <property type="protein sequence ID" value="CDO60529.1"/>
    <property type="molecule type" value="Genomic_DNA"/>
</dbReference>
<dbReference type="RefSeq" id="WP_043948550.1">
    <property type="nucleotide sequence ID" value="NZ_HG966617.1"/>
</dbReference>
<dbReference type="EC" id="3.5.1.48" evidence="4"/>
<dbReference type="HOGENOM" id="CLU_007727_8_1_5"/>
<dbReference type="Gene3D" id="3.40.800.20">
    <property type="entry name" value="Histone deacetylase domain"/>
    <property type="match status" value="1"/>
</dbReference>
<dbReference type="KEGG" id="pect:BN1012_Phect2316"/>
<feature type="domain" description="Histone deacetylase" evidence="3">
    <location>
        <begin position="20"/>
        <end position="306"/>
    </location>
</feature>
<dbReference type="InterPro" id="IPR000286">
    <property type="entry name" value="HDACs"/>
</dbReference>
<dbReference type="STRING" id="1458461.BN1012_Phect2316"/>
<dbReference type="GO" id="GO:0040029">
    <property type="term" value="P:epigenetic regulation of gene expression"/>
    <property type="evidence" value="ECO:0007669"/>
    <property type="project" value="TreeGrafter"/>
</dbReference>
<keyword evidence="5" id="KW-1185">Reference proteome</keyword>
<dbReference type="PANTHER" id="PTHR10625">
    <property type="entry name" value="HISTONE DEACETYLASE HDAC1-RELATED"/>
    <property type="match status" value="1"/>
</dbReference>
<name>X5MGE4_9HYPH</name>
<dbReference type="GO" id="GO:0004407">
    <property type="term" value="F:histone deacetylase activity"/>
    <property type="evidence" value="ECO:0007669"/>
    <property type="project" value="TreeGrafter"/>
</dbReference>
<dbReference type="InterPro" id="IPR023696">
    <property type="entry name" value="Ureohydrolase_dom_sf"/>
</dbReference>
<evidence type="ECO:0000256" key="1">
    <source>
        <dbReference type="ARBA" id="ARBA00005947"/>
    </source>
</evidence>
<feature type="region of interest" description="Disordered" evidence="2">
    <location>
        <begin position="1"/>
        <end position="22"/>
    </location>
</feature>
<protein>
    <submittedName>
        <fullName evidence="4">Acetylspermidine deacetylase Deacetylases,including yeast histone deacetylase and acetoin utilization protein</fullName>
        <ecNumber evidence="4">3.5.1.48</ecNumber>
    </submittedName>
</protein>
<reference evidence="4 5" key="1">
    <citation type="journal article" date="2014" name="Front. Genet.">
        <title>Genome and metabolic network of "Candidatus Phaeomarinobacter ectocarpi" Ec32, a new candidate genus of Alphaproteobacteria frequently associated with brown algae.</title>
        <authorList>
            <person name="Dittami S.M."/>
            <person name="Barbeyron T."/>
            <person name="Boyen C."/>
            <person name="Cambefort J."/>
            <person name="Collet G."/>
            <person name="Delage L."/>
            <person name="Gobet A."/>
            <person name="Groisillier A."/>
            <person name="Leblanc C."/>
            <person name="Michel G."/>
            <person name="Scornet D."/>
            <person name="Siegel A."/>
            <person name="Tapia J.E."/>
            <person name="Tonon T."/>
        </authorList>
    </citation>
    <scope>NUCLEOTIDE SEQUENCE [LARGE SCALE GENOMIC DNA]</scope>
    <source>
        <strain evidence="4 5">Ec32</strain>
    </source>
</reference>
<dbReference type="CDD" id="cd11599">
    <property type="entry name" value="HDAC_classII_2"/>
    <property type="match status" value="1"/>
</dbReference>
<comment type="similarity">
    <text evidence="1">Belongs to the histone deacetylase family.</text>
</comment>
<dbReference type="InterPro" id="IPR023801">
    <property type="entry name" value="His_deacetylse_dom"/>
</dbReference>
<dbReference type="PANTHER" id="PTHR10625:SF10">
    <property type="entry name" value="HISTONE DEACETYLASE HDAC1"/>
    <property type="match status" value="1"/>
</dbReference>
<dbReference type="OrthoDB" id="9808367at2"/>